<dbReference type="PROSITE" id="PS01124">
    <property type="entry name" value="HTH_ARAC_FAMILY_2"/>
    <property type="match status" value="1"/>
</dbReference>
<dbReference type="EMBL" id="JAJJML010000001">
    <property type="protein sequence ID" value="MCC9033050.1"/>
    <property type="molecule type" value="Genomic_DNA"/>
</dbReference>
<dbReference type="GO" id="GO:0043565">
    <property type="term" value="F:sequence-specific DNA binding"/>
    <property type="evidence" value="ECO:0007669"/>
    <property type="project" value="InterPro"/>
</dbReference>
<evidence type="ECO:0000313" key="4">
    <source>
        <dbReference type="EMBL" id="MBD3906896.1"/>
    </source>
</evidence>
<dbReference type="Proteomes" id="UP000603715">
    <property type="component" value="Unassembled WGS sequence"/>
</dbReference>
<evidence type="ECO:0000313" key="5">
    <source>
        <dbReference type="EMBL" id="MCC9033050.1"/>
    </source>
</evidence>
<sequence length="567" mass="66872">MTKSKTLSLLFLMYHIICISQVKSSSSYQEIRKFYENKALNDESALPDINVFIKKAKDNKDDRALALGYRDAVAYSSNIHAKLKFADSTIQTALKTENNDLISDAYVGKGILYSFNLKKYQPALDDFLKAYRYSLMSKDEYLQHKVNYHLGNVKSYLGYYEEAIGHFNHSINYFESGSKDSADPNTAYNLKKGYFNILHQMTVCYQNLNDFKKSDSLIELGINLTRHQNDFQLEYSYFLKCKGILYFHRNKPNDAIYYLNKALPPILKKRDLTWASVIYFYLGNVFITHGEEEKGIGYFTKVDSIFNEHQFIFPEVRKNYRFLIDHYKKRNNTEKELHYTKQLLKADNIIVKDFKYLSKKMFVEYDGRKLENEKEKLKNSKLIIVIIALVIISFIIVVLIYRHYQEKVLKKKYIQLQERLNIFKTELQSEKKPYEENVLVKKQVVSDEKADELAKKLAVFEEKNQFLQKNLTCKKLAEQFKTNTHYLSTYINEVKGMNFNKYLSELRIRYITNLLNSDRKYLNYKIEGLATECGIASRQNFSDLFFEINGIRPADFIKMRVKELNNK</sequence>
<reference evidence="4" key="3">
    <citation type="submission" date="2024-05" db="EMBL/GenBank/DDBJ databases">
        <title>Description of novel Chryseobacterium sp. strain C-2.</title>
        <authorList>
            <person name="Saticioglu I.B."/>
        </authorList>
    </citation>
    <scope>NUCLEOTIDE SEQUENCE</scope>
    <source>
        <strain evidence="4">C-2</strain>
    </source>
</reference>
<dbReference type="GO" id="GO:0003700">
    <property type="term" value="F:DNA-binding transcription factor activity"/>
    <property type="evidence" value="ECO:0007669"/>
    <property type="project" value="InterPro"/>
</dbReference>
<keyword evidence="2" id="KW-1133">Transmembrane helix</keyword>
<dbReference type="EMBL" id="JACXXP010000044">
    <property type="protein sequence ID" value="MBD3906896.1"/>
    <property type="molecule type" value="Genomic_DNA"/>
</dbReference>
<dbReference type="Proteomes" id="UP001107960">
    <property type="component" value="Unassembled WGS sequence"/>
</dbReference>
<comment type="caution">
    <text evidence="5">The sequence shown here is derived from an EMBL/GenBank/DDBJ whole genome shotgun (WGS) entry which is preliminary data.</text>
</comment>
<feature type="transmembrane region" description="Helical" evidence="2">
    <location>
        <begin position="382"/>
        <end position="401"/>
    </location>
</feature>
<dbReference type="Gene3D" id="1.10.10.60">
    <property type="entry name" value="Homeodomain-like"/>
    <property type="match status" value="2"/>
</dbReference>
<accession>A0A9Q3UU48</accession>
<keyword evidence="2" id="KW-0472">Membrane</keyword>
<dbReference type="PANTHER" id="PTHR43280">
    <property type="entry name" value="ARAC-FAMILY TRANSCRIPTIONAL REGULATOR"/>
    <property type="match status" value="1"/>
</dbReference>
<gene>
    <name evidence="4" type="ORF">IEW27_20120</name>
    <name evidence="5" type="ORF">LNP80_02105</name>
</gene>
<keyword evidence="6" id="KW-1185">Reference proteome</keyword>
<dbReference type="InterPro" id="IPR018060">
    <property type="entry name" value="HTH_AraC"/>
</dbReference>
<keyword evidence="1" id="KW-0238">DNA-binding</keyword>
<dbReference type="RefSeq" id="WP_191181268.1">
    <property type="nucleotide sequence ID" value="NZ_JACXXP010000044.1"/>
</dbReference>
<dbReference type="Gene3D" id="1.25.40.10">
    <property type="entry name" value="Tetratricopeptide repeat domain"/>
    <property type="match status" value="2"/>
</dbReference>
<reference evidence="5" key="1">
    <citation type="submission" date="2021-11" db="EMBL/GenBank/DDBJ databases">
        <title>Description of novel Chryseobacterium species.</title>
        <authorList>
            <person name="Saticioglu I.B."/>
            <person name="Ay H."/>
            <person name="Altun S."/>
            <person name="Duman M."/>
        </authorList>
    </citation>
    <scope>NUCLEOTIDE SEQUENCE</scope>
    <source>
        <strain evidence="5">C-39</strain>
    </source>
</reference>
<name>A0A9Q3UU48_9FLAO</name>
<dbReference type="InterPro" id="IPR011990">
    <property type="entry name" value="TPR-like_helical_dom_sf"/>
</dbReference>
<evidence type="ECO:0000256" key="1">
    <source>
        <dbReference type="ARBA" id="ARBA00023125"/>
    </source>
</evidence>
<dbReference type="AlphaFoldDB" id="A0A9Q3UU48"/>
<evidence type="ECO:0000313" key="7">
    <source>
        <dbReference type="Proteomes" id="UP001107960"/>
    </source>
</evidence>
<protein>
    <submittedName>
        <fullName evidence="5">AraC family transcriptional regulator</fullName>
    </submittedName>
    <submittedName>
        <fullName evidence="4">Helix-turn-helix transcriptional regulator</fullName>
    </submittedName>
</protein>
<evidence type="ECO:0000313" key="6">
    <source>
        <dbReference type="Proteomes" id="UP000603715"/>
    </source>
</evidence>
<keyword evidence="2" id="KW-0812">Transmembrane</keyword>
<feature type="domain" description="HTH araC/xylS-type" evidence="3">
    <location>
        <begin position="455"/>
        <end position="559"/>
    </location>
</feature>
<reference evidence="6" key="2">
    <citation type="submission" date="2023-07" db="EMBL/GenBank/DDBJ databases">
        <title>Description of novel Chryseobacterium sp. strain C-2.</title>
        <authorList>
            <person name="Saticioglu I.B."/>
        </authorList>
    </citation>
    <scope>NUCLEOTIDE SEQUENCE [LARGE SCALE GENOMIC DNA]</scope>
    <source>
        <strain evidence="6">C-2</strain>
    </source>
</reference>
<evidence type="ECO:0000256" key="2">
    <source>
        <dbReference type="SAM" id="Phobius"/>
    </source>
</evidence>
<organism evidence="5 7">
    <name type="scientific">Chryseobacterium muglaense</name>
    <dbReference type="NCBI Taxonomy" id="2893752"/>
    <lineage>
        <taxon>Bacteria</taxon>
        <taxon>Pseudomonadati</taxon>
        <taxon>Bacteroidota</taxon>
        <taxon>Flavobacteriia</taxon>
        <taxon>Flavobacteriales</taxon>
        <taxon>Weeksellaceae</taxon>
        <taxon>Chryseobacterium group</taxon>
        <taxon>Chryseobacterium</taxon>
    </lineage>
</organism>
<dbReference type="PANTHER" id="PTHR43280:SF29">
    <property type="entry name" value="ARAC-FAMILY TRANSCRIPTIONAL REGULATOR"/>
    <property type="match status" value="1"/>
</dbReference>
<dbReference type="SUPFAM" id="SSF48452">
    <property type="entry name" value="TPR-like"/>
    <property type="match status" value="1"/>
</dbReference>
<evidence type="ECO:0000259" key="3">
    <source>
        <dbReference type="PROSITE" id="PS01124"/>
    </source>
</evidence>
<dbReference type="SMART" id="SM00342">
    <property type="entry name" value="HTH_ARAC"/>
    <property type="match status" value="1"/>
</dbReference>
<proteinExistence type="predicted"/>